<keyword evidence="4" id="KW-0904">Protein phosphatase</keyword>
<dbReference type="InterPro" id="IPR050438">
    <property type="entry name" value="LMW_PTPase"/>
</dbReference>
<dbReference type="Proteomes" id="UP000304912">
    <property type="component" value="Chromosome"/>
</dbReference>
<dbReference type="OrthoDB" id="9784339at2"/>
<feature type="active site" description="Proton donor" evidence="5">
    <location>
        <position position="154"/>
    </location>
</feature>
<reference evidence="7 8" key="1">
    <citation type="submission" date="2019-04" db="EMBL/GenBank/DDBJ databases">
        <title>Salinimonas iocasae sp. nov., a halophilic bacterium isolated from the outer tube casing of tubeworms in Okinawa Trough.</title>
        <authorList>
            <person name="Zhang H."/>
            <person name="Wang H."/>
            <person name="Li C."/>
        </authorList>
    </citation>
    <scope>NUCLEOTIDE SEQUENCE [LARGE SCALE GENOMIC DNA]</scope>
    <source>
        <strain evidence="7 8">KX18D6</strain>
    </source>
</reference>
<evidence type="ECO:0000313" key="7">
    <source>
        <dbReference type="EMBL" id="QCZ92924.1"/>
    </source>
</evidence>
<evidence type="ECO:0000256" key="5">
    <source>
        <dbReference type="PIRSR" id="PIRSR617867-1"/>
    </source>
</evidence>
<sequence length="183" mass="20709">MSYSQYIADTYGSKRGLARYVKFNIKKHLGAYKNADGRQIKNTKRLIYVCSGNICRSPFGEAVSLKAGFPAISFGLHCRGGDPAFEKTLDYASRHGYNLDRHRSTKMRDYTPLVGDLLIVMEPAHLDELNALYPNVNKVLIGQFASNKTVYLHDPFNTNQTFFDKCMQQIEEATLSLITTIKK</sequence>
<keyword evidence="8" id="KW-1185">Reference proteome</keyword>
<gene>
    <name evidence="7" type="ORF">FBQ74_05215</name>
</gene>
<accession>A0A5B7YBH0</accession>
<evidence type="ECO:0000256" key="3">
    <source>
        <dbReference type="ARBA" id="ARBA00022801"/>
    </source>
</evidence>
<dbReference type="SMART" id="SM00226">
    <property type="entry name" value="LMWPc"/>
    <property type="match status" value="1"/>
</dbReference>
<dbReference type="PANTHER" id="PTHR11717:SF7">
    <property type="entry name" value="LOW MOLECULAR WEIGHT PHOSPHOTYROSINE PROTEIN PHOSPHATASE"/>
    <property type="match status" value="1"/>
</dbReference>
<evidence type="ECO:0000256" key="4">
    <source>
        <dbReference type="ARBA" id="ARBA00022912"/>
    </source>
</evidence>
<evidence type="ECO:0000313" key="8">
    <source>
        <dbReference type="Proteomes" id="UP000304912"/>
    </source>
</evidence>
<dbReference type="AlphaFoldDB" id="A0A5B7YBH0"/>
<dbReference type="EC" id="3.1.3.48" evidence="2"/>
<dbReference type="KEGG" id="salk:FBQ74_05215"/>
<name>A0A5B7YBH0_9ALTE</name>
<dbReference type="InterPro" id="IPR017867">
    <property type="entry name" value="Tyr_phospatase_low_mol_wt"/>
</dbReference>
<protein>
    <recommendedName>
        <fullName evidence="2">protein-tyrosine-phosphatase</fullName>
        <ecNumber evidence="2">3.1.3.48</ecNumber>
    </recommendedName>
</protein>
<dbReference type="PRINTS" id="PR00719">
    <property type="entry name" value="LMWPTPASE"/>
</dbReference>
<comment type="similarity">
    <text evidence="1">Belongs to the low molecular weight phosphotyrosine protein phosphatase family.</text>
</comment>
<evidence type="ECO:0000256" key="2">
    <source>
        <dbReference type="ARBA" id="ARBA00013064"/>
    </source>
</evidence>
<dbReference type="InterPro" id="IPR023485">
    <property type="entry name" value="Ptyr_pPase"/>
</dbReference>
<evidence type="ECO:0000256" key="1">
    <source>
        <dbReference type="ARBA" id="ARBA00011063"/>
    </source>
</evidence>
<dbReference type="InterPro" id="IPR036196">
    <property type="entry name" value="Ptyr_pPase_sf"/>
</dbReference>
<keyword evidence="3" id="KW-0378">Hydrolase</keyword>
<feature type="active site" description="Nucleophile" evidence="5">
    <location>
        <position position="50"/>
    </location>
</feature>
<dbReference type="SUPFAM" id="SSF52788">
    <property type="entry name" value="Phosphotyrosine protein phosphatases I"/>
    <property type="match status" value="1"/>
</dbReference>
<dbReference type="RefSeq" id="WP_139755673.1">
    <property type="nucleotide sequence ID" value="NZ_CP039852.1"/>
</dbReference>
<dbReference type="GO" id="GO:0004725">
    <property type="term" value="F:protein tyrosine phosphatase activity"/>
    <property type="evidence" value="ECO:0007669"/>
    <property type="project" value="UniProtKB-EC"/>
</dbReference>
<organism evidence="7 8">
    <name type="scientific">Salinimonas iocasae</name>
    <dbReference type="NCBI Taxonomy" id="2572577"/>
    <lineage>
        <taxon>Bacteria</taxon>
        <taxon>Pseudomonadati</taxon>
        <taxon>Pseudomonadota</taxon>
        <taxon>Gammaproteobacteria</taxon>
        <taxon>Alteromonadales</taxon>
        <taxon>Alteromonadaceae</taxon>
        <taxon>Alteromonas/Salinimonas group</taxon>
        <taxon>Salinimonas</taxon>
    </lineage>
</organism>
<dbReference type="EMBL" id="CP039852">
    <property type="protein sequence ID" value="QCZ92924.1"/>
    <property type="molecule type" value="Genomic_DNA"/>
</dbReference>
<proteinExistence type="inferred from homology"/>
<dbReference type="Pfam" id="PF01451">
    <property type="entry name" value="LMWPc"/>
    <property type="match status" value="1"/>
</dbReference>
<feature type="domain" description="Phosphotyrosine protein phosphatase I" evidence="6">
    <location>
        <begin position="44"/>
        <end position="180"/>
    </location>
</feature>
<evidence type="ECO:0000259" key="6">
    <source>
        <dbReference type="SMART" id="SM00226"/>
    </source>
</evidence>
<dbReference type="Gene3D" id="3.40.50.2300">
    <property type="match status" value="1"/>
</dbReference>
<dbReference type="PANTHER" id="PTHR11717">
    <property type="entry name" value="LOW MOLECULAR WEIGHT PROTEIN TYROSINE PHOSPHATASE"/>
    <property type="match status" value="1"/>
</dbReference>
<feature type="active site" evidence="5">
    <location>
        <position position="56"/>
    </location>
</feature>